<keyword evidence="4" id="KW-0575">Peroxidase</keyword>
<evidence type="ECO:0000256" key="14">
    <source>
        <dbReference type="SAM" id="MobiDB-lite"/>
    </source>
</evidence>
<keyword evidence="9" id="KW-0676">Redox-active center</keyword>
<sequence>MSTAPRRSKRLEAIKDELAVSTEKPQPLKSEPVKKAASKGKVVKKENSKANGKTKAGKKDTKSATTESKGKSRSVKKEPIVIEDDEKAKEEEDEEAKTELEEGDILPKNLELETQDSKKINLLKYAKDAHILVIFAYPKASTPGCTRQAQGFRDEYSKLNGDLKASVLGLSADNAAAQTKFKEKQNLPYDLLCDPSKKLITLLGCKKTPSGTIRSHFIFVDGVLKVKKVKISPEASFKGALEQVTELSK</sequence>
<evidence type="ECO:0000256" key="9">
    <source>
        <dbReference type="ARBA" id="ARBA00023284"/>
    </source>
</evidence>
<evidence type="ECO:0000256" key="13">
    <source>
        <dbReference type="ARBA" id="ARBA00077538"/>
    </source>
</evidence>
<dbReference type="SUPFAM" id="SSF52833">
    <property type="entry name" value="Thioredoxin-like"/>
    <property type="match status" value="1"/>
</dbReference>
<dbReference type="PANTHER" id="PTHR42801">
    <property type="entry name" value="THIOREDOXIN-DEPENDENT PEROXIDE REDUCTASE"/>
    <property type="match status" value="1"/>
</dbReference>
<reference evidence="16 17" key="1">
    <citation type="journal article" date="2016" name="Proc. Natl. Acad. Sci. U.S.A.">
        <title>Comparative genomics of biotechnologically important yeasts.</title>
        <authorList>
            <person name="Riley R."/>
            <person name="Haridas S."/>
            <person name="Wolfe K.H."/>
            <person name="Lopes M.R."/>
            <person name="Hittinger C.T."/>
            <person name="Goeker M."/>
            <person name="Salamov A.A."/>
            <person name="Wisecaver J.H."/>
            <person name="Long T.M."/>
            <person name="Calvey C.H."/>
            <person name="Aerts A.L."/>
            <person name="Barry K.W."/>
            <person name="Choi C."/>
            <person name="Clum A."/>
            <person name="Coughlan A.Y."/>
            <person name="Deshpande S."/>
            <person name="Douglass A.P."/>
            <person name="Hanson S.J."/>
            <person name="Klenk H.-P."/>
            <person name="LaButti K.M."/>
            <person name="Lapidus A."/>
            <person name="Lindquist E.A."/>
            <person name="Lipzen A.M."/>
            <person name="Meier-Kolthoff J.P."/>
            <person name="Ohm R.A."/>
            <person name="Otillar R.P."/>
            <person name="Pangilinan J.L."/>
            <person name="Peng Y."/>
            <person name="Rokas A."/>
            <person name="Rosa C.A."/>
            <person name="Scheuner C."/>
            <person name="Sibirny A.A."/>
            <person name="Slot J.C."/>
            <person name="Stielow J.B."/>
            <person name="Sun H."/>
            <person name="Kurtzman C.P."/>
            <person name="Blackwell M."/>
            <person name="Grigoriev I.V."/>
            <person name="Jeffries T.W."/>
        </authorList>
    </citation>
    <scope>NUCLEOTIDE SEQUENCE [LARGE SCALE GENOMIC DNA]</scope>
    <source>
        <strain evidence="16 17">NRRL Y-2026</strain>
    </source>
</reference>
<accession>A0A1E3NKJ6</accession>
<organism evidence="16 17">
    <name type="scientific">Pichia membranifaciens NRRL Y-2026</name>
    <dbReference type="NCBI Taxonomy" id="763406"/>
    <lineage>
        <taxon>Eukaryota</taxon>
        <taxon>Fungi</taxon>
        <taxon>Dikarya</taxon>
        <taxon>Ascomycota</taxon>
        <taxon>Saccharomycotina</taxon>
        <taxon>Pichiomycetes</taxon>
        <taxon>Pichiales</taxon>
        <taxon>Pichiaceae</taxon>
        <taxon>Pichia</taxon>
    </lineage>
</organism>
<dbReference type="Pfam" id="PF00578">
    <property type="entry name" value="AhpC-TSA"/>
    <property type="match status" value="1"/>
</dbReference>
<evidence type="ECO:0000256" key="3">
    <source>
        <dbReference type="ARBA" id="ARBA00013017"/>
    </source>
</evidence>
<dbReference type="GeneID" id="30177918"/>
<dbReference type="InterPro" id="IPR000866">
    <property type="entry name" value="AhpC/TSA"/>
</dbReference>
<dbReference type="GO" id="GO:0005737">
    <property type="term" value="C:cytoplasm"/>
    <property type="evidence" value="ECO:0007669"/>
    <property type="project" value="TreeGrafter"/>
</dbReference>
<dbReference type="EMBL" id="KV454003">
    <property type="protein sequence ID" value="ODQ46675.1"/>
    <property type="molecule type" value="Genomic_DNA"/>
</dbReference>
<evidence type="ECO:0000259" key="15">
    <source>
        <dbReference type="PROSITE" id="PS51352"/>
    </source>
</evidence>
<dbReference type="Proteomes" id="UP000094455">
    <property type="component" value="Unassembled WGS sequence"/>
</dbReference>
<evidence type="ECO:0000256" key="5">
    <source>
        <dbReference type="ARBA" id="ARBA00022862"/>
    </source>
</evidence>
<dbReference type="OrthoDB" id="338622at2759"/>
<keyword evidence="8" id="KW-0539">Nucleus</keyword>
<dbReference type="STRING" id="763406.A0A1E3NKJ6"/>
<evidence type="ECO:0000256" key="11">
    <source>
        <dbReference type="ARBA" id="ARBA00038489"/>
    </source>
</evidence>
<feature type="compositionally biased region" description="Acidic residues" evidence="14">
    <location>
        <begin position="91"/>
        <end position="102"/>
    </location>
</feature>
<dbReference type="GO" id="GO:0005634">
    <property type="term" value="C:nucleus"/>
    <property type="evidence" value="ECO:0007669"/>
    <property type="project" value="UniProtKB-SubCell"/>
</dbReference>
<dbReference type="InterPro" id="IPR036249">
    <property type="entry name" value="Thioredoxin-like_sf"/>
</dbReference>
<name>A0A1E3NKJ6_9ASCO</name>
<comment type="subcellular location">
    <subcellularLocation>
        <location evidence="1">Nucleus</location>
    </subcellularLocation>
</comment>
<feature type="region of interest" description="Disordered" evidence="14">
    <location>
        <begin position="1"/>
        <end position="102"/>
    </location>
</feature>
<dbReference type="InterPro" id="IPR050924">
    <property type="entry name" value="Peroxiredoxin_BCP/PrxQ"/>
</dbReference>
<evidence type="ECO:0000256" key="8">
    <source>
        <dbReference type="ARBA" id="ARBA00023242"/>
    </source>
</evidence>
<gene>
    <name evidence="16" type="ORF">PICMEDRAFT_16512</name>
</gene>
<evidence type="ECO:0000256" key="6">
    <source>
        <dbReference type="ARBA" id="ARBA00023002"/>
    </source>
</evidence>
<evidence type="ECO:0000313" key="16">
    <source>
        <dbReference type="EMBL" id="ODQ46675.1"/>
    </source>
</evidence>
<dbReference type="InterPro" id="IPR013766">
    <property type="entry name" value="Thioredoxin_domain"/>
</dbReference>
<dbReference type="GO" id="GO:0045454">
    <property type="term" value="P:cell redox homeostasis"/>
    <property type="evidence" value="ECO:0007669"/>
    <property type="project" value="EnsemblFungi"/>
</dbReference>
<evidence type="ECO:0000256" key="7">
    <source>
        <dbReference type="ARBA" id="ARBA00023157"/>
    </source>
</evidence>
<dbReference type="RefSeq" id="XP_019017788.1">
    <property type="nucleotide sequence ID" value="XM_019161231.1"/>
</dbReference>
<dbReference type="Gene3D" id="3.40.30.10">
    <property type="entry name" value="Glutaredoxin"/>
    <property type="match status" value="1"/>
</dbReference>
<proteinExistence type="inferred from homology"/>
<comment type="similarity">
    <text evidence="11">Belongs to the peroxiredoxin family. BCP/PrxQ subfamily.</text>
</comment>
<keyword evidence="17" id="KW-1185">Reference proteome</keyword>
<dbReference type="AlphaFoldDB" id="A0A1E3NKJ6"/>
<feature type="domain" description="Thioredoxin" evidence="15">
    <location>
        <begin position="100"/>
        <end position="249"/>
    </location>
</feature>
<evidence type="ECO:0000256" key="4">
    <source>
        <dbReference type="ARBA" id="ARBA00022559"/>
    </source>
</evidence>
<evidence type="ECO:0000256" key="10">
    <source>
        <dbReference type="ARBA" id="ARBA00032824"/>
    </source>
</evidence>
<feature type="compositionally biased region" description="Basic and acidic residues" evidence="14">
    <location>
        <begin position="75"/>
        <end position="90"/>
    </location>
</feature>
<evidence type="ECO:0000256" key="1">
    <source>
        <dbReference type="ARBA" id="ARBA00004123"/>
    </source>
</evidence>
<dbReference type="GO" id="GO:0034599">
    <property type="term" value="P:cellular response to oxidative stress"/>
    <property type="evidence" value="ECO:0007669"/>
    <property type="project" value="EnsemblFungi"/>
</dbReference>
<keyword evidence="7" id="KW-1015">Disulfide bond</keyword>
<dbReference type="FunFam" id="3.40.30.10:FF:000157">
    <property type="entry name" value="DOT5p Nuclear thiol peroxidase"/>
    <property type="match status" value="1"/>
</dbReference>
<evidence type="ECO:0000256" key="12">
    <source>
        <dbReference type="ARBA" id="ARBA00049091"/>
    </source>
</evidence>
<dbReference type="PANTHER" id="PTHR42801:SF23">
    <property type="entry name" value="PEROXIREDOXIN DOT5"/>
    <property type="match status" value="1"/>
</dbReference>
<dbReference type="PROSITE" id="PS51352">
    <property type="entry name" value="THIOREDOXIN_2"/>
    <property type="match status" value="1"/>
</dbReference>
<evidence type="ECO:0000313" key="17">
    <source>
        <dbReference type="Proteomes" id="UP000094455"/>
    </source>
</evidence>
<comment type="catalytic activity">
    <reaction evidence="12">
        <text>a hydroperoxide + [thioredoxin]-dithiol = an alcohol + [thioredoxin]-disulfide + H2O</text>
        <dbReference type="Rhea" id="RHEA:62620"/>
        <dbReference type="Rhea" id="RHEA-COMP:10698"/>
        <dbReference type="Rhea" id="RHEA-COMP:10700"/>
        <dbReference type="ChEBI" id="CHEBI:15377"/>
        <dbReference type="ChEBI" id="CHEBI:29950"/>
        <dbReference type="ChEBI" id="CHEBI:30879"/>
        <dbReference type="ChEBI" id="CHEBI:35924"/>
        <dbReference type="ChEBI" id="CHEBI:50058"/>
        <dbReference type="EC" id="1.11.1.24"/>
    </reaction>
</comment>
<keyword evidence="5" id="KW-0049">Antioxidant</keyword>
<keyword evidence="6" id="KW-0560">Oxidoreductase</keyword>
<protein>
    <recommendedName>
        <fullName evidence="3">thioredoxin-dependent peroxiredoxin</fullName>
        <ecNumber evidence="3">1.11.1.24</ecNumber>
    </recommendedName>
    <alternativeName>
        <fullName evidence="13">Nuclear thiol peroxidase</fullName>
    </alternativeName>
    <alternativeName>
        <fullName evidence="10">Thioredoxin peroxidase</fullName>
    </alternativeName>
</protein>
<dbReference type="CDD" id="cd03017">
    <property type="entry name" value="PRX_BCP"/>
    <property type="match status" value="1"/>
</dbReference>
<dbReference type="GO" id="GO:0008379">
    <property type="term" value="F:thioredoxin peroxidase activity"/>
    <property type="evidence" value="ECO:0007669"/>
    <property type="project" value="EnsemblFungi"/>
</dbReference>
<dbReference type="EC" id="1.11.1.24" evidence="3"/>
<comment type="subunit">
    <text evidence="2">Monomer.</text>
</comment>
<evidence type="ECO:0000256" key="2">
    <source>
        <dbReference type="ARBA" id="ARBA00011245"/>
    </source>
</evidence>